<dbReference type="EMBL" id="JAATWM020000014">
    <property type="protein sequence ID" value="KAF9877501.1"/>
    <property type="molecule type" value="Genomic_DNA"/>
</dbReference>
<sequence>MEAALAIPELLESILIHLDMTTLLVSAQRVSKAWKALIDASPAVQQALFFKPVAAESSQDSSGDVEKASATGQQDDKEAKTNIKSSRPVINPLLAKKFNKCFFDRGQTYSLHRRANSFYELPWSRRPVQTTQEIWGGWSQVRPAELSAEEKLEEGQLRRRFTRRGASWRRMLVSQPPPPSLGYMKFDISDLPPEGQKVASASLKPGSDSPFVELRMGDLYDIVQHNAGHHGRHTLWFRVLWGKPTSPFAITRVKETFEKLMEETHVVVEFMHADDNSLPNHPKDPVSESAFDAAFKCDEHRNLEFEPKEVLAYPSEFPNFDGRFVVWHWRLLDHERVPRQ</sequence>
<dbReference type="GeneID" id="62160994"/>
<reference evidence="2" key="1">
    <citation type="submission" date="2020-03" db="EMBL/GenBank/DDBJ databases">
        <authorList>
            <person name="He L."/>
        </authorList>
    </citation>
    <scope>NUCLEOTIDE SEQUENCE</scope>
    <source>
        <strain evidence="2">CkLH20</strain>
    </source>
</reference>
<organism evidence="2 3">
    <name type="scientific">Colletotrichum karsti</name>
    <dbReference type="NCBI Taxonomy" id="1095194"/>
    <lineage>
        <taxon>Eukaryota</taxon>
        <taxon>Fungi</taxon>
        <taxon>Dikarya</taxon>
        <taxon>Ascomycota</taxon>
        <taxon>Pezizomycotina</taxon>
        <taxon>Sordariomycetes</taxon>
        <taxon>Hypocreomycetidae</taxon>
        <taxon>Glomerellales</taxon>
        <taxon>Glomerellaceae</taxon>
        <taxon>Colletotrichum</taxon>
        <taxon>Colletotrichum boninense species complex</taxon>
    </lineage>
</organism>
<feature type="region of interest" description="Disordered" evidence="1">
    <location>
        <begin position="59"/>
        <end position="83"/>
    </location>
</feature>
<evidence type="ECO:0000313" key="3">
    <source>
        <dbReference type="Proteomes" id="UP000781932"/>
    </source>
</evidence>
<accession>A0A9P6LLT7</accession>
<evidence type="ECO:0000256" key="1">
    <source>
        <dbReference type="SAM" id="MobiDB-lite"/>
    </source>
</evidence>
<evidence type="ECO:0000313" key="2">
    <source>
        <dbReference type="EMBL" id="KAF9877501.1"/>
    </source>
</evidence>
<dbReference type="SUPFAM" id="SSF81383">
    <property type="entry name" value="F-box domain"/>
    <property type="match status" value="1"/>
</dbReference>
<proteinExistence type="predicted"/>
<gene>
    <name evidence="2" type="ORF">CkaCkLH20_05201</name>
</gene>
<dbReference type="InterPro" id="IPR036047">
    <property type="entry name" value="F-box-like_dom_sf"/>
</dbReference>
<keyword evidence="3" id="KW-1185">Reference proteome</keyword>
<dbReference type="RefSeq" id="XP_038746962.1">
    <property type="nucleotide sequence ID" value="XM_038887920.1"/>
</dbReference>
<name>A0A9P6LLT7_9PEZI</name>
<dbReference type="AlphaFoldDB" id="A0A9P6LLT7"/>
<comment type="caution">
    <text evidence="2">The sequence shown here is derived from an EMBL/GenBank/DDBJ whole genome shotgun (WGS) entry which is preliminary data.</text>
</comment>
<reference evidence="2" key="2">
    <citation type="submission" date="2020-11" db="EMBL/GenBank/DDBJ databases">
        <title>Whole genome sequencing of Colletotrichum sp.</title>
        <authorList>
            <person name="Li H."/>
        </authorList>
    </citation>
    <scope>NUCLEOTIDE SEQUENCE</scope>
    <source>
        <strain evidence="2">CkLH20</strain>
    </source>
</reference>
<dbReference type="OrthoDB" id="3800738at2759"/>
<protein>
    <submittedName>
        <fullName evidence="2">F-box domain-containing protein</fullName>
    </submittedName>
</protein>
<dbReference type="Proteomes" id="UP000781932">
    <property type="component" value="Unassembled WGS sequence"/>
</dbReference>